<dbReference type="FunFam" id="3.30.160.60:FF:001527">
    <property type="entry name" value="Zinc finger protein"/>
    <property type="match status" value="1"/>
</dbReference>
<evidence type="ECO:0000256" key="10">
    <source>
        <dbReference type="ARBA" id="ARBA00023242"/>
    </source>
</evidence>
<feature type="compositionally biased region" description="Polar residues" evidence="12">
    <location>
        <begin position="137"/>
        <end position="150"/>
    </location>
</feature>
<dbReference type="Pfam" id="PF13912">
    <property type="entry name" value="zf-C2H2_6"/>
    <property type="match status" value="2"/>
</dbReference>
<evidence type="ECO:0000256" key="6">
    <source>
        <dbReference type="ARBA" id="ARBA00022833"/>
    </source>
</evidence>
<dbReference type="PROSITE" id="PS50157">
    <property type="entry name" value="ZINC_FINGER_C2H2_2"/>
    <property type="match status" value="7"/>
</dbReference>
<dbReference type="Proteomes" id="UP000694523">
    <property type="component" value="Unplaced"/>
</dbReference>
<dbReference type="PANTHER" id="PTHR16515:SF66">
    <property type="entry name" value="C2H2-TYPE DOMAIN-CONTAINING PROTEIN"/>
    <property type="match status" value="1"/>
</dbReference>
<evidence type="ECO:0000256" key="4">
    <source>
        <dbReference type="ARBA" id="ARBA00022737"/>
    </source>
</evidence>
<feature type="domain" description="C2H2-type" evidence="13">
    <location>
        <begin position="399"/>
        <end position="426"/>
    </location>
</feature>
<evidence type="ECO:0000313" key="14">
    <source>
        <dbReference type="Ensembl" id="ENSNMLP00000042914.1"/>
    </source>
</evidence>
<sequence length="479" mass="54919">MCEGQTFRALVNERLAAPAGETRALFERTTAECVEELRRSQDECRKMQRLLHQILSPRVVLVRVDTGQSLKREITETSRIKEEPEEQSVTREEEQLPVCFPESSAVCVKREDEDWEPPFSRSDAQMETEADGENHHNQVQSRSIEITETSWIKDDPEEQSVIKEEEQLPVCFPESSAVSVKREEPSPLPHRQTERGNISSEPHFRSETEGHTEHSSDTDDDDEDWEPPFSRSDAQMETEADGENHHNQVQSRSTEVSAQNKSAPETSATVDNGETSGADGGEEKKKHKCHVCGKKFGLKSDLKRHIRVHTGERPHCCSTCKKTFTRIGALNSHRRTHTGEKPFSCSFCEKSFAHKHDLDTHRRTHTGERPYSCQVCEKKFTQLSTLKRHRQTHTGQKPHDCSICNKTFARKSHLDAHRRTHTGEKPHKCSICNKTFARKFILDAHRRAHTGERPYCCSVCQKTFTQRCHLNTHMKTHNV</sequence>
<dbReference type="InterPro" id="IPR036236">
    <property type="entry name" value="Znf_C2H2_sf"/>
</dbReference>
<dbReference type="PROSITE" id="PS00028">
    <property type="entry name" value="ZINC_FINGER_C2H2_1"/>
    <property type="match status" value="7"/>
</dbReference>
<accession>A0A8C6V2P4</accession>
<dbReference type="InterPro" id="IPR050331">
    <property type="entry name" value="Zinc_finger"/>
</dbReference>
<dbReference type="Pfam" id="PF00096">
    <property type="entry name" value="zf-C2H2"/>
    <property type="match status" value="5"/>
</dbReference>
<feature type="compositionally biased region" description="Polar residues" evidence="12">
    <location>
        <begin position="247"/>
        <end position="275"/>
    </location>
</feature>
<evidence type="ECO:0000256" key="1">
    <source>
        <dbReference type="ARBA" id="ARBA00004123"/>
    </source>
</evidence>
<dbReference type="AlphaFoldDB" id="A0A8C6V2P4"/>
<comment type="subcellular location">
    <subcellularLocation>
        <location evidence="1">Nucleus</location>
    </subcellularLocation>
</comment>
<feature type="domain" description="C2H2-type" evidence="13">
    <location>
        <begin position="343"/>
        <end position="370"/>
    </location>
</feature>
<keyword evidence="8" id="KW-0238">DNA-binding</keyword>
<evidence type="ECO:0000256" key="2">
    <source>
        <dbReference type="ARBA" id="ARBA00006991"/>
    </source>
</evidence>
<organism evidence="14 15">
    <name type="scientific">Neogobius melanostomus</name>
    <name type="common">round goby</name>
    <dbReference type="NCBI Taxonomy" id="47308"/>
    <lineage>
        <taxon>Eukaryota</taxon>
        <taxon>Metazoa</taxon>
        <taxon>Chordata</taxon>
        <taxon>Craniata</taxon>
        <taxon>Vertebrata</taxon>
        <taxon>Euteleostomi</taxon>
        <taxon>Actinopterygii</taxon>
        <taxon>Neopterygii</taxon>
        <taxon>Teleostei</taxon>
        <taxon>Neoteleostei</taxon>
        <taxon>Acanthomorphata</taxon>
        <taxon>Gobiaria</taxon>
        <taxon>Gobiiformes</taxon>
        <taxon>Gobioidei</taxon>
        <taxon>Gobiidae</taxon>
        <taxon>Benthophilinae</taxon>
        <taxon>Neogobiini</taxon>
        <taxon>Neogobius</taxon>
    </lineage>
</organism>
<evidence type="ECO:0000256" key="9">
    <source>
        <dbReference type="ARBA" id="ARBA00023163"/>
    </source>
</evidence>
<dbReference type="FunFam" id="3.30.160.60:FF:001963">
    <property type="entry name" value="Replication initiator 1"/>
    <property type="match status" value="1"/>
</dbReference>
<proteinExistence type="inferred from homology"/>
<feature type="domain" description="C2H2-type" evidence="13">
    <location>
        <begin position="427"/>
        <end position="454"/>
    </location>
</feature>
<dbReference type="FunFam" id="3.30.160.60:FF:002212">
    <property type="entry name" value="Zinc finger protein 672"/>
    <property type="match status" value="1"/>
</dbReference>
<feature type="compositionally biased region" description="Basic and acidic residues" evidence="12">
    <location>
        <begin position="202"/>
        <end position="217"/>
    </location>
</feature>
<reference evidence="14" key="2">
    <citation type="submission" date="2025-09" db="UniProtKB">
        <authorList>
            <consortium name="Ensembl"/>
        </authorList>
    </citation>
    <scope>IDENTIFICATION</scope>
</reference>
<keyword evidence="9" id="KW-0804">Transcription</keyword>
<keyword evidence="4" id="KW-0677">Repeat</keyword>
<keyword evidence="5 11" id="KW-0863">Zinc-finger</keyword>
<evidence type="ECO:0000256" key="5">
    <source>
        <dbReference type="ARBA" id="ARBA00022771"/>
    </source>
</evidence>
<dbReference type="SUPFAM" id="SSF57667">
    <property type="entry name" value="beta-beta-alpha zinc fingers"/>
    <property type="match status" value="4"/>
</dbReference>
<reference evidence="14" key="1">
    <citation type="submission" date="2025-08" db="UniProtKB">
        <authorList>
            <consortium name="Ensembl"/>
        </authorList>
    </citation>
    <scope>IDENTIFICATION</scope>
</reference>
<evidence type="ECO:0000256" key="8">
    <source>
        <dbReference type="ARBA" id="ARBA00023125"/>
    </source>
</evidence>
<dbReference type="GO" id="GO:0005634">
    <property type="term" value="C:nucleus"/>
    <property type="evidence" value="ECO:0007669"/>
    <property type="project" value="UniProtKB-SubCell"/>
</dbReference>
<feature type="domain" description="C2H2-type" evidence="13">
    <location>
        <begin position="371"/>
        <end position="398"/>
    </location>
</feature>
<feature type="region of interest" description="Disordered" evidence="12">
    <location>
        <begin position="110"/>
        <end position="284"/>
    </location>
</feature>
<keyword evidence="6" id="KW-0862">Zinc</keyword>
<dbReference type="FunFam" id="3.30.160.60:FF:000303">
    <property type="entry name" value="Zinc finger protein 41"/>
    <property type="match status" value="1"/>
</dbReference>
<evidence type="ECO:0000256" key="3">
    <source>
        <dbReference type="ARBA" id="ARBA00022723"/>
    </source>
</evidence>
<feature type="domain" description="C2H2-type" evidence="13">
    <location>
        <begin position="455"/>
        <end position="479"/>
    </location>
</feature>
<protein>
    <recommendedName>
        <fullName evidence="13">C2H2-type domain-containing protein</fullName>
    </recommendedName>
</protein>
<evidence type="ECO:0000313" key="15">
    <source>
        <dbReference type="Proteomes" id="UP000694523"/>
    </source>
</evidence>
<comment type="similarity">
    <text evidence="2">Belongs to the krueppel C2H2-type zinc-finger protein family.</text>
</comment>
<evidence type="ECO:0000256" key="7">
    <source>
        <dbReference type="ARBA" id="ARBA00023015"/>
    </source>
</evidence>
<keyword evidence="7" id="KW-0805">Transcription regulation</keyword>
<dbReference type="GO" id="GO:0008270">
    <property type="term" value="F:zinc ion binding"/>
    <property type="evidence" value="ECO:0007669"/>
    <property type="project" value="UniProtKB-KW"/>
</dbReference>
<feature type="domain" description="C2H2-type" evidence="13">
    <location>
        <begin position="315"/>
        <end position="342"/>
    </location>
</feature>
<evidence type="ECO:0000259" key="13">
    <source>
        <dbReference type="PROSITE" id="PS50157"/>
    </source>
</evidence>
<keyword evidence="15" id="KW-1185">Reference proteome</keyword>
<evidence type="ECO:0000256" key="11">
    <source>
        <dbReference type="PROSITE-ProRule" id="PRU00042"/>
    </source>
</evidence>
<dbReference type="FunFam" id="3.30.160.60:FF:000512">
    <property type="entry name" value="zinc finger protein 197 isoform X1"/>
    <property type="match status" value="1"/>
</dbReference>
<dbReference type="InterPro" id="IPR013087">
    <property type="entry name" value="Znf_C2H2_type"/>
</dbReference>
<dbReference type="GO" id="GO:1990837">
    <property type="term" value="F:sequence-specific double-stranded DNA binding"/>
    <property type="evidence" value="ECO:0007669"/>
    <property type="project" value="UniProtKB-ARBA"/>
</dbReference>
<keyword evidence="10" id="KW-0539">Nucleus</keyword>
<dbReference type="PANTHER" id="PTHR16515">
    <property type="entry name" value="PR DOMAIN ZINC FINGER PROTEIN"/>
    <property type="match status" value="1"/>
</dbReference>
<name>A0A8C6V2P4_9GOBI</name>
<dbReference type="FunFam" id="3.30.160.60:FF:001480">
    <property type="entry name" value="Si:cabz01071911.3"/>
    <property type="match status" value="1"/>
</dbReference>
<feature type="domain" description="C2H2-type" evidence="13">
    <location>
        <begin position="287"/>
        <end position="314"/>
    </location>
</feature>
<dbReference type="SMART" id="SM00355">
    <property type="entry name" value="ZnF_C2H2"/>
    <property type="match status" value="7"/>
</dbReference>
<dbReference type="GO" id="GO:0010468">
    <property type="term" value="P:regulation of gene expression"/>
    <property type="evidence" value="ECO:0007669"/>
    <property type="project" value="TreeGrafter"/>
</dbReference>
<dbReference type="Ensembl" id="ENSNMLT00000047655.1">
    <property type="protein sequence ID" value="ENSNMLP00000042914.1"/>
    <property type="gene ID" value="ENSNMLG00000026109.1"/>
</dbReference>
<dbReference type="FunFam" id="3.30.160.60:FF:002343">
    <property type="entry name" value="Zinc finger protein 33A"/>
    <property type="match status" value="1"/>
</dbReference>
<dbReference type="Gene3D" id="3.30.160.60">
    <property type="entry name" value="Classic Zinc Finger"/>
    <property type="match status" value="7"/>
</dbReference>
<evidence type="ECO:0000256" key="12">
    <source>
        <dbReference type="SAM" id="MobiDB-lite"/>
    </source>
</evidence>
<keyword evidence="3" id="KW-0479">Metal-binding</keyword>